<dbReference type="OMA" id="SACMATH"/>
<evidence type="ECO:0000256" key="6">
    <source>
        <dbReference type="ARBA" id="ARBA00022932"/>
    </source>
</evidence>
<dbReference type="KEGG" id="aplc:110980591"/>
<evidence type="ECO:0000256" key="8">
    <source>
        <dbReference type="ARBA" id="ARBA00049244"/>
    </source>
</evidence>
<dbReference type="InterPro" id="IPR043502">
    <property type="entry name" value="DNA/RNA_pol_sf"/>
</dbReference>
<keyword evidence="5" id="KW-0235">DNA replication</keyword>
<evidence type="ECO:0000259" key="9">
    <source>
        <dbReference type="Pfam" id="PF03175"/>
    </source>
</evidence>
<keyword evidence="10" id="KW-1185">Reference proteome</keyword>
<dbReference type="GO" id="GO:0006260">
    <property type="term" value="P:DNA replication"/>
    <property type="evidence" value="ECO:0007669"/>
    <property type="project" value="UniProtKB-KW"/>
</dbReference>
<dbReference type="Gene3D" id="1.10.287.690">
    <property type="entry name" value="Helix hairpin bin"/>
    <property type="match status" value="1"/>
</dbReference>
<evidence type="ECO:0000256" key="1">
    <source>
        <dbReference type="ARBA" id="ARBA00005755"/>
    </source>
</evidence>
<organism evidence="10 11">
    <name type="scientific">Acanthaster planci</name>
    <name type="common">Crown-of-thorns starfish</name>
    <dbReference type="NCBI Taxonomy" id="133434"/>
    <lineage>
        <taxon>Eukaryota</taxon>
        <taxon>Metazoa</taxon>
        <taxon>Echinodermata</taxon>
        <taxon>Eleutherozoa</taxon>
        <taxon>Asterozoa</taxon>
        <taxon>Asteroidea</taxon>
        <taxon>Valvatacea</taxon>
        <taxon>Valvatida</taxon>
        <taxon>Acanthasteridae</taxon>
        <taxon>Acanthaster</taxon>
    </lineage>
</organism>
<name>A0A8B7YIQ1_ACAPL</name>
<gene>
    <name evidence="11" type="primary">LOC110980591</name>
</gene>
<dbReference type="Pfam" id="PF03175">
    <property type="entry name" value="DNA_pol_B_2"/>
    <property type="match status" value="1"/>
</dbReference>
<keyword evidence="7" id="KW-0238">DNA-binding</keyword>
<proteinExistence type="inferred from homology"/>
<dbReference type="PANTHER" id="PTHR33568:SF3">
    <property type="entry name" value="DNA-DIRECTED DNA POLYMERASE"/>
    <property type="match status" value="1"/>
</dbReference>
<dbReference type="GO" id="GO:0000166">
    <property type="term" value="F:nucleotide binding"/>
    <property type="evidence" value="ECO:0007669"/>
    <property type="project" value="InterPro"/>
</dbReference>
<evidence type="ECO:0000256" key="5">
    <source>
        <dbReference type="ARBA" id="ARBA00022705"/>
    </source>
</evidence>
<protein>
    <recommendedName>
        <fullName evidence="2">DNA-directed DNA polymerase</fullName>
        <ecNumber evidence="2">2.7.7.7</ecNumber>
    </recommendedName>
</protein>
<feature type="domain" description="DNA-directed DNA polymerase family B mitochondria/virus" evidence="9">
    <location>
        <begin position="182"/>
        <end position="448"/>
    </location>
</feature>
<sequence length="497" mass="56921">MNMTTEDSAPGIDPFRHCITIASACNLVYRTKYLAPDTVAIIHPQGYPSNDRQSVKALKWLEWVAHQTGHLVQHAANGGEKHIGPYKANGYYESNGVKTALEFHGCLHHGHTCLARDTKHPLNGLTMEELYQTTTDKRQYVMGCGYNLIKKWECEFDTELSQNTDMNTFVSSLEIQTPLIPRDAFCGGRTNATRLHYEAGPNEKIKYVDFTSLYPYVNKYGKYPIGHPTVITENFGDVSEYEGLIKCKVLPPRGLYHPVIPYKASGRLMFPLCAKCAETLQQPPCQHSDDDRSLIGTWVTLELQKALVKGYTLVKIYEVWRFYEVAHYDPDTKEGGLFADYVNAFLKMKQGASDWPVWCQTDEQKHQYIERYFDKEGIRLEWGNIKKNPGLRAIAKLMLNSFWGKFGQRPNMAKSSYLKDPTEYLDMMTRDDIEVQSANFVNEEMVEVQWQHTEDFVEPSGRTNVILAAYTTSQARLKLYDLLDKLDHRFSIMTPIA</sequence>
<evidence type="ECO:0000256" key="2">
    <source>
        <dbReference type="ARBA" id="ARBA00012417"/>
    </source>
</evidence>
<dbReference type="OrthoDB" id="6119432at2759"/>
<dbReference type="RefSeq" id="XP_022093113.1">
    <property type="nucleotide sequence ID" value="XM_022237421.1"/>
</dbReference>
<evidence type="ECO:0000256" key="4">
    <source>
        <dbReference type="ARBA" id="ARBA00022695"/>
    </source>
</evidence>
<dbReference type="GO" id="GO:0003887">
    <property type="term" value="F:DNA-directed DNA polymerase activity"/>
    <property type="evidence" value="ECO:0007669"/>
    <property type="project" value="UniProtKB-KW"/>
</dbReference>
<keyword evidence="4" id="KW-0548">Nucleotidyltransferase</keyword>
<dbReference type="InterPro" id="IPR004868">
    <property type="entry name" value="DNA-dir_DNA_pol_B_mt/vir"/>
</dbReference>
<dbReference type="GeneID" id="110980591"/>
<accession>A0A8B7YIQ1</accession>
<dbReference type="PANTHER" id="PTHR33568">
    <property type="entry name" value="DNA POLYMERASE"/>
    <property type="match status" value="1"/>
</dbReference>
<dbReference type="InterPro" id="IPR023211">
    <property type="entry name" value="DNA_pol_palm_dom_sf"/>
</dbReference>
<dbReference type="SUPFAM" id="SSF56672">
    <property type="entry name" value="DNA/RNA polymerases"/>
    <property type="match status" value="1"/>
</dbReference>
<evidence type="ECO:0000313" key="11">
    <source>
        <dbReference type="RefSeq" id="XP_022093113.1"/>
    </source>
</evidence>
<comment type="catalytic activity">
    <reaction evidence="8">
        <text>DNA(n) + a 2'-deoxyribonucleoside 5'-triphosphate = DNA(n+1) + diphosphate</text>
        <dbReference type="Rhea" id="RHEA:22508"/>
        <dbReference type="Rhea" id="RHEA-COMP:17339"/>
        <dbReference type="Rhea" id="RHEA-COMP:17340"/>
        <dbReference type="ChEBI" id="CHEBI:33019"/>
        <dbReference type="ChEBI" id="CHEBI:61560"/>
        <dbReference type="ChEBI" id="CHEBI:173112"/>
        <dbReference type="EC" id="2.7.7.7"/>
    </reaction>
</comment>
<reference evidence="11" key="1">
    <citation type="submission" date="2025-08" db="UniProtKB">
        <authorList>
            <consortium name="RefSeq"/>
        </authorList>
    </citation>
    <scope>IDENTIFICATION</scope>
</reference>
<evidence type="ECO:0000256" key="7">
    <source>
        <dbReference type="ARBA" id="ARBA00023125"/>
    </source>
</evidence>
<dbReference type="Gene3D" id="3.90.1600.10">
    <property type="entry name" value="Palm domain of DNA polymerase"/>
    <property type="match status" value="1"/>
</dbReference>
<keyword evidence="6" id="KW-0239">DNA-directed DNA polymerase</keyword>
<dbReference type="EC" id="2.7.7.7" evidence="2"/>
<comment type="similarity">
    <text evidence="1">Belongs to the DNA polymerase type-B family.</text>
</comment>
<dbReference type="Proteomes" id="UP000694845">
    <property type="component" value="Unplaced"/>
</dbReference>
<keyword evidence="3" id="KW-0808">Transferase</keyword>
<dbReference type="AlphaFoldDB" id="A0A8B7YIQ1"/>
<evidence type="ECO:0000313" key="10">
    <source>
        <dbReference type="Proteomes" id="UP000694845"/>
    </source>
</evidence>
<dbReference type="GO" id="GO:0003677">
    <property type="term" value="F:DNA binding"/>
    <property type="evidence" value="ECO:0007669"/>
    <property type="project" value="UniProtKB-KW"/>
</dbReference>
<evidence type="ECO:0000256" key="3">
    <source>
        <dbReference type="ARBA" id="ARBA00022679"/>
    </source>
</evidence>